<dbReference type="EMBL" id="QGKW02002005">
    <property type="protein sequence ID" value="KAF2544636.1"/>
    <property type="molecule type" value="Genomic_DNA"/>
</dbReference>
<dbReference type="Proteomes" id="UP000712281">
    <property type="component" value="Unassembled WGS sequence"/>
</dbReference>
<name>A0A8S9GK20_BRACR</name>
<dbReference type="AlphaFoldDB" id="A0A8S9GK20"/>
<accession>A0A8S9GK20</accession>
<evidence type="ECO:0000313" key="1">
    <source>
        <dbReference type="EMBL" id="KAF2544636.1"/>
    </source>
</evidence>
<protein>
    <submittedName>
        <fullName evidence="1">Uncharacterized protein</fullName>
    </submittedName>
</protein>
<sequence>MNKIAKVFKNAKLKKFKETGEQEHYSDLWLTRMSRELCKDWFYMKSCGTAWCSLSLSLSLAELCRDCGGLDDLKAREPHSVARSHLSVHLLHCIVRLCLDWWSDLPENKRELDLGVMELLGALSLAELLQGLWRS</sequence>
<gene>
    <name evidence="1" type="ORF">F2Q68_00032722</name>
</gene>
<comment type="caution">
    <text evidence="1">The sequence shown here is derived from an EMBL/GenBank/DDBJ whole genome shotgun (WGS) entry which is preliminary data.</text>
</comment>
<proteinExistence type="predicted"/>
<organism evidence="1 2">
    <name type="scientific">Brassica cretica</name>
    <name type="common">Mustard</name>
    <dbReference type="NCBI Taxonomy" id="69181"/>
    <lineage>
        <taxon>Eukaryota</taxon>
        <taxon>Viridiplantae</taxon>
        <taxon>Streptophyta</taxon>
        <taxon>Embryophyta</taxon>
        <taxon>Tracheophyta</taxon>
        <taxon>Spermatophyta</taxon>
        <taxon>Magnoliopsida</taxon>
        <taxon>eudicotyledons</taxon>
        <taxon>Gunneridae</taxon>
        <taxon>Pentapetalae</taxon>
        <taxon>rosids</taxon>
        <taxon>malvids</taxon>
        <taxon>Brassicales</taxon>
        <taxon>Brassicaceae</taxon>
        <taxon>Brassiceae</taxon>
        <taxon>Brassica</taxon>
    </lineage>
</organism>
<reference evidence="1" key="1">
    <citation type="submission" date="2019-12" db="EMBL/GenBank/DDBJ databases">
        <title>Genome sequencing and annotation of Brassica cretica.</title>
        <authorList>
            <person name="Studholme D.J."/>
            <person name="Sarris P.F."/>
        </authorList>
    </citation>
    <scope>NUCLEOTIDE SEQUENCE</scope>
    <source>
        <strain evidence="1">PFS-001/15</strain>
        <tissue evidence="1">Leaf</tissue>
    </source>
</reference>
<evidence type="ECO:0000313" key="2">
    <source>
        <dbReference type="Proteomes" id="UP000712281"/>
    </source>
</evidence>